<evidence type="ECO:0000313" key="2">
    <source>
        <dbReference type="Proteomes" id="UP000830671"/>
    </source>
</evidence>
<dbReference type="AlphaFoldDB" id="A0A9Q8WF93"/>
<accession>A0A9Q8WF93</accession>
<name>A0A9Q8WF93_9PEZI</name>
<sequence length="200" mass="22158">MWCPPEKEGHMTVQFLHPISILSSMHAVVFGGNSVTTAGQDLQTEAGRRRQRAFSTLFFYIFTGSFPVNQAQLHPIHPRVLPVFFHWQHPSYRPIGASPHRHLITFPIYGERLRECCRPFHSSGVVVNPSLYGHAAKPCGILFYPTLPYPIRSSLANLSAYRRIVIGEPELAGLAISSSAPPLNLSSTSSSNLFLGGCFL</sequence>
<dbReference type="GeneID" id="73340144"/>
<protein>
    <submittedName>
        <fullName evidence="1">Uncharacterized protein</fullName>
    </submittedName>
</protein>
<dbReference type="KEGG" id="clup:CLUP02_06131"/>
<keyword evidence="2" id="KW-1185">Reference proteome</keyword>
<reference evidence="1" key="1">
    <citation type="journal article" date="2021" name="Mol. Plant Microbe Interact.">
        <title>Complete Genome Sequence of the Plant-Pathogenic Fungus Colletotrichum lupini.</title>
        <authorList>
            <person name="Baroncelli R."/>
            <person name="Pensec F."/>
            <person name="Da Lio D."/>
            <person name="Boufleur T."/>
            <person name="Vicente I."/>
            <person name="Sarrocco S."/>
            <person name="Picot A."/>
            <person name="Baraldi E."/>
            <person name="Sukno S."/>
            <person name="Thon M."/>
            <person name="Le Floch G."/>
        </authorList>
    </citation>
    <scope>NUCLEOTIDE SEQUENCE</scope>
    <source>
        <strain evidence="1">IMI 504893</strain>
    </source>
</reference>
<evidence type="ECO:0000313" key="1">
    <source>
        <dbReference type="EMBL" id="UQC80647.1"/>
    </source>
</evidence>
<organism evidence="1 2">
    <name type="scientific">Colletotrichum lupini</name>
    <dbReference type="NCBI Taxonomy" id="145971"/>
    <lineage>
        <taxon>Eukaryota</taxon>
        <taxon>Fungi</taxon>
        <taxon>Dikarya</taxon>
        <taxon>Ascomycota</taxon>
        <taxon>Pezizomycotina</taxon>
        <taxon>Sordariomycetes</taxon>
        <taxon>Hypocreomycetidae</taxon>
        <taxon>Glomerellales</taxon>
        <taxon>Glomerellaceae</taxon>
        <taxon>Colletotrichum</taxon>
        <taxon>Colletotrichum acutatum species complex</taxon>
    </lineage>
</organism>
<gene>
    <name evidence="1" type="ORF">CLUP02_06131</name>
</gene>
<dbReference type="EMBL" id="CP019475">
    <property type="protein sequence ID" value="UQC80647.1"/>
    <property type="molecule type" value="Genomic_DNA"/>
</dbReference>
<dbReference type="Proteomes" id="UP000830671">
    <property type="component" value="Chromosome 3"/>
</dbReference>
<proteinExistence type="predicted"/>
<dbReference type="RefSeq" id="XP_049142277.1">
    <property type="nucleotide sequence ID" value="XM_049285134.1"/>
</dbReference>